<evidence type="ECO:0000256" key="2">
    <source>
        <dbReference type="ARBA" id="ARBA00022833"/>
    </source>
</evidence>
<gene>
    <name evidence="6" type="ORF">FWK35_00037146</name>
</gene>
<evidence type="ECO:0000259" key="5">
    <source>
        <dbReference type="PROSITE" id="PS50089"/>
    </source>
</evidence>
<protein>
    <submittedName>
        <fullName evidence="6">RING-type domain-containing protein</fullName>
    </submittedName>
</protein>
<dbReference type="SUPFAM" id="SSF57850">
    <property type="entry name" value="RING/U-box"/>
    <property type="match status" value="1"/>
</dbReference>
<feature type="region of interest" description="Disordered" evidence="4">
    <location>
        <begin position="1"/>
        <end position="22"/>
    </location>
</feature>
<comment type="caution">
    <text evidence="6">The sequence shown here is derived from an EMBL/GenBank/DDBJ whole genome shotgun (WGS) entry which is preliminary data.</text>
</comment>
<dbReference type="InterPro" id="IPR001841">
    <property type="entry name" value="Znf_RING"/>
</dbReference>
<evidence type="ECO:0000256" key="4">
    <source>
        <dbReference type="SAM" id="MobiDB-lite"/>
    </source>
</evidence>
<evidence type="ECO:0000256" key="1">
    <source>
        <dbReference type="ARBA" id="ARBA00022771"/>
    </source>
</evidence>
<proteinExistence type="predicted"/>
<dbReference type="InterPro" id="IPR013083">
    <property type="entry name" value="Znf_RING/FYVE/PHD"/>
</dbReference>
<dbReference type="EMBL" id="VUJU01015361">
    <property type="protein sequence ID" value="KAF0694503.1"/>
    <property type="molecule type" value="Genomic_DNA"/>
</dbReference>
<accession>A0A6G0VKR9</accession>
<keyword evidence="1 3" id="KW-0863">Zinc-finger</keyword>
<dbReference type="Proteomes" id="UP000478052">
    <property type="component" value="Unassembled WGS sequence"/>
</dbReference>
<name>A0A6G0VKR9_APHCR</name>
<reference evidence="6 7" key="1">
    <citation type="submission" date="2019-08" db="EMBL/GenBank/DDBJ databases">
        <title>Whole genome of Aphis craccivora.</title>
        <authorList>
            <person name="Voronova N.V."/>
            <person name="Shulinski R.S."/>
            <person name="Bandarenka Y.V."/>
            <person name="Zhorov D.G."/>
            <person name="Warner D."/>
        </authorList>
    </citation>
    <scope>NUCLEOTIDE SEQUENCE [LARGE SCALE GENOMIC DNA]</scope>
    <source>
        <strain evidence="6">180601</strain>
        <tissue evidence="6">Whole Body</tissue>
    </source>
</reference>
<feature type="non-terminal residue" evidence="6">
    <location>
        <position position="104"/>
    </location>
</feature>
<dbReference type="GO" id="GO:0008270">
    <property type="term" value="F:zinc ion binding"/>
    <property type="evidence" value="ECO:0007669"/>
    <property type="project" value="UniProtKB-KW"/>
</dbReference>
<dbReference type="OrthoDB" id="1711136at2759"/>
<keyword evidence="7" id="KW-1185">Reference proteome</keyword>
<evidence type="ECO:0000313" key="7">
    <source>
        <dbReference type="Proteomes" id="UP000478052"/>
    </source>
</evidence>
<sequence>MVENAIVEPINAPTSDNSEDENDFILPEDLEMRIWENIYGPLQEEEEIPFIQVPENIEQYRITPNENLCIICFEGLATHAPIPCGHKVLYENCISELVVQRCPL</sequence>
<organism evidence="6 7">
    <name type="scientific">Aphis craccivora</name>
    <name type="common">Cowpea aphid</name>
    <dbReference type="NCBI Taxonomy" id="307492"/>
    <lineage>
        <taxon>Eukaryota</taxon>
        <taxon>Metazoa</taxon>
        <taxon>Ecdysozoa</taxon>
        <taxon>Arthropoda</taxon>
        <taxon>Hexapoda</taxon>
        <taxon>Insecta</taxon>
        <taxon>Pterygota</taxon>
        <taxon>Neoptera</taxon>
        <taxon>Paraneoptera</taxon>
        <taxon>Hemiptera</taxon>
        <taxon>Sternorrhyncha</taxon>
        <taxon>Aphidomorpha</taxon>
        <taxon>Aphidoidea</taxon>
        <taxon>Aphididae</taxon>
        <taxon>Aphidini</taxon>
        <taxon>Aphis</taxon>
        <taxon>Aphis</taxon>
    </lineage>
</organism>
<keyword evidence="2" id="KW-0862">Zinc</keyword>
<evidence type="ECO:0000256" key="3">
    <source>
        <dbReference type="PROSITE-ProRule" id="PRU00175"/>
    </source>
</evidence>
<evidence type="ECO:0000313" key="6">
    <source>
        <dbReference type="EMBL" id="KAF0694503.1"/>
    </source>
</evidence>
<dbReference type="PROSITE" id="PS50089">
    <property type="entry name" value="ZF_RING_2"/>
    <property type="match status" value="1"/>
</dbReference>
<feature type="domain" description="RING-type" evidence="5">
    <location>
        <begin position="69"/>
        <end position="104"/>
    </location>
</feature>
<keyword evidence="1 3" id="KW-0479">Metal-binding</keyword>
<dbReference type="AlphaFoldDB" id="A0A6G0VKR9"/>
<dbReference type="Gene3D" id="3.30.40.10">
    <property type="entry name" value="Zinc/RING finger domain, C3HC4 (zinc finger)"/>
    <property type="match status" value="1"/>
</dbReference>